<organism evidence="4 5">
    <name type="scientific">Ustilago bromivora</name>
    <dbReference type="NCBI Taxonomy" id="307758"/>
    <lineage>
        <taxon>Eukaryota</taxon>
        <taxon>Fungi</taxon>
        <taxon>Dikarya</taxon>
        <taxon>Basidiomycota</taxon>
        <taxon>Ustilaginomycotina</taxon>
        <taxon>Ustilaginomycetes</taxon>
        <taxon>Ustilaginales</taxon>
        <taxon>Ustilaginaceae</taxon>
        <taxon>Ustilago</taxon>
    </lineage>
</organism>
<dbReference type="EMBL" id="LT558125">
    <property type="protein sequence ID" value="SAM83127.1"/>
    <property type="molecule type" value="Genomic_DNA"/>
</dbReference>
<feature type="domain" description="DDE Tnp4" evidence="3">
    <location>
        <begin position="49"/>
        <end position="160"/>
    </location>
</feature>
<evidence type="ECO:0000259" key="3">
    <source>
        <dbReference type="Pfam" id="PF13359"/>
    </source>
</evidence>
<dbReference type="GO" id="GO:0046872">
    <property type="term" value="F:metal ion binding"/>
    <property type="evidence" value="ECO:0007669"/>
    <property type="project" value="UniProtKB-KW"/>
</dbReference>
<reference evidence="5" key="1">
    <citation type="submission" date="2016-04" db="EMBL/GenBank/DDBJ databases">
        <authorList>
            <person name="Guldener U."/>
            <person name="Guldener U."/>
        </authorList>
    </citation>
    <scope>NUCLEOTIDE SEQUENCE [LARGE SCALE GENOMIC DNA]</scope>
    <source>
        <strain evidence="5">UB2112</strain>
    </source>
</reference>
<dbReference type="Pfam" id="PF13359">
    <property type="entry name" value="DDE_Tnp_4"/>
    <property type="match status" value="1"/>
</dbReference>
<keyword evidence="2" id="KW-0479">Metal-binding</keyword>
<dbReference type="AlphaFoldDB" id="A0A1K0GSG4"/>
<comment type="cofactor">
    <cofactor evidence="1">
        <name>a divalent metal cation</name>
        <dbReference type="ChEBI" id="CHEBI:60240"/>
    </cofactor>
</comment>
<proteinExistence type="predicted"/>
<sequence length="207" mass="23398">MEDERANASAWVVEKSGVEEWGQGWLVTDGTHINLAWKPALHAREHFSYQGSSHDSCVWASGDNRIVAKPCLHQDKGEFVWVDAGFGFSAFSVGPFNNNAASKSRDIQYFNYFLSHVWVHAEHGIAYLKNRFQCLMGYHGNLYCKEDHKRAAYTIQACIVAHTFASQYDHPDDVADYLLQSFSEEDVADVTSGLSLYHQATKEARIM</sequence>
<evidence type="ECO:0000256" key="2">
    <source>
        <dbReference type="ARBA" id="ARBA00022723"/>
    </source>
</evidence>
<gene>
    <name evidence="4" type="ORF">UBRO_20377</name>
</gene>
<name>A0A1K0GSG4_9BASI</name>
<evidence type="ECO:0000313" key="5">
    <source>
        <dbReference type="Proteomes" id="UP000179920"/>
    </source>
</evidence>
<evidence type="ECO:0000256" key="1">
    <source>
        <dbReference type="ARBA" id="ARBA00001968"/>
    </source>
</evidence>
<evidence type="ECO:0000313" key="4">
    <source>
        <dbReference type="EMBL" id="SAM83127.1"/>
    </source>
</evidence>
<accession>A0A1K0GSG4</accession>
<dbReference type="InterPro" id="IPR027806">
    <property type="entry name" value="HARBI1_dom"/>
</dbReference>
<dbReference type="Proteomes" id="UP000179920">
    <property type="component" value="Chromosome IX"/>
</dbReference>
<protein>
    <recommendedName>
        <fullName evidence="3">DDE Tnp4 domain-containing protein</fullName>
    </recommendedName>
</protein>